<feature type="region of interest" description="Disordered" evidence="1">
    <location>
        <begin position="897"/>
        <end position="916"/>
    </location>
</feature>
<feature type="compositionally biased region" description="Polar residues" evidence="1">
    <location>
        <begin position="353"/>
        <end position="362"/>
    </location>
</feature>
<dbReference type="Proteomes" id="UP001244011">
    <property type="component" value="Unassembled WGS sequence"/>
</dbReference>
<dbReference type="RefSeq" id="XP_060289055.1">
    <property type="nucleotide sequence ID" value="XM_060426554.1"/>
</dbReference>
<feature type="region of interest" description="Disordered" evidence="1">
    <location>
        <begin position="1147"/>
        <end position="1166"/>
    </location>
</feature>
<comment type="caution">
    <text evidence="2">The sequence shown here is derived from an EMBL/GenBank/DDBJ whole genome shotgun (WGS) entry which is preliminary data.</text>
</comment>
<feature type="compositionally biased region" description="Basic and acidic residues" evidence="1">
    <location>
        <begin position="324"/>
        <end position="341"/>
    </location>
</feature>
<feature type="region of interest" description="Disordered" evidence="1">
    <location>
        <begin position="720"/>
        <end position="783"/>
    </location>
</feature>
<organism evidence="2 3">
    <name type="scientific">Phialemonium atrogriseum</name>
    <dbReference type="NCBI Taxonomy" id="1093897"/>
    <lineage>
        <taxon>Eukaryota</taxon>
        <taxon>Fungi</taxon>
        <taxon>Dikarya</taxon>
        <taxon>Ascomycota</taxon>
        <taxon>Pezizomycotina</taxon>
        <taxon>Sordariomycetes</taxon>
        <taxon>Sordariomycetidae</taxon>
        <taxon>Cephalothecales</taxon>
        <taxon>Cephalothecaceae</taxon>
        <taxon>Phialemonium</taxon>
    </lineage>
</organism>
<protein>
    <recommendedName>
        <fullName evidence="4">AGC-kinase C-terminal domain-containing protein</fullName>
    </recommendedName>
</protein>
<reference evidence="2" key="1">
    <citation type="submission" date="2023-06" db="EMBL/GenBank/DDBJ databases">
        <title>Genome-scale phylogeny and comparative genomics of the fungal order Sordariales.</title>
        <authorList>
            <consortium name="Lawrence Berkeley National Laboratory"/>
            <person name="Hensen N."/>
            <person name="Bonometti L."/>
            <person name="Westerberg I."/>
            <person name="Brannstrom I.O."/>
            <person name="Guillou S."/>
            <person name="Cros-Aarteil S."/>
            <person name="Calhoun S."/>
            <person name="Haridas S."/>
            <person name="Kuo A."/>
            <person name="Mondo S."/>
            <person name="Pangilinan J."/>
            <person name="Riley R."/>
            <person name="Labutti K."/>
            <person name="Andreopoulos B."/>
            <person name="Lipzen A."/>
            <person name="Chen C."/>
            <person name="Yanf M."/>
            <person name="Daum C."/>
            <person name="Ng V."/>
            <person name="Clum A."/>
            <person name="Steindorff A."/>
            <person name="Ohm R."/>
            <person name="Martin F."/>
            <person name="Silar P."/>
            <person name="Natvig D."/>
            <person name="Lalanne C."/>
            <person name="Gautier V."/>
            <person name="Ament-Velasquez S.L."/>
            <person name="Kruys A."/>
            <person name="Hutchinson M.I."/>
            <person name="Powell A.J."/>
            <person name="Barry K."/>
            <person name="Miller A.N."/>
            <person name="Grigoriev I.V."/>
            <person name="Debuchy R."/>
            <person name="Gladieux P."/>
            <person name="Thoren M.H."/>
            <person name="Johannesson H."/>
        </authorList>
    </citation>
    <scope>NUCLEOTIDE SEQUENCE</scope>
    <source>
        <strain evidence="2">8032-3</strain>
    </source>
</reference>
<feature type="compositionally biased region" description="Polar residues" evidence="1">
    <location>
        <begin position="69"/>
        <end position="78"/>
    </location>
</feature>
<feature type="region of interest" description="Disordered" evidence="1">
    <location>
        <begin position="1175"/>
        <end position="1232"/>
    </location>
</feature>
<keyword evidence="3" id="KW-1185">Reference proteome</keyword>
<feature type="region of interest" description="Disordered" evidence="1">
    <location>
        <begin position="1116"/>
        <end position="1135"/>
    </location>
</feature>
<feature type="region of interest" description="Disordered" evidence="1">
    <location>
        <begin position="1"/>
        <end position="448"/>
    </location>
</feature>
<gene>
    <name evidence="2" type="ORF">QBC33DRAFT_522631</name>
</gene>
<sequence>MLTHLRFHRRGGPSNPTSPLAEQASSSPWESTPVHEQPPTIQDASPRPESRPRSPNSSNLPPTLPPISRVTSFESESSLGFGDDYQPDSRFSRSPPARQAYNGGNSGFIGGMALHNYQRGSQGPPANGTARGNLAVPESRLSRAKSPPPPIYTGASIPRPPAVAEREPKPWSSFVAPTDRQQFSGGVAGKRPSGMRIANESITTLAAPTAAPEPPKGRKGLPFLKNPMSTLLMRRRTAQESPDSKPLAPGSQTDPPAYDPRIRGTRFHDFGAPRPSKVSPGKVNTVGEGFTGGSTTTLGSSSDLDKSQILPGSIDGVESAPYTGRHDGTKNPRMESLRDEPVDLGPSRLPDMASNQPDPTQADSRRLSLNKRLPQEPRPPASTASSFHTSASNTSSTSSRQASIPPKSTPSARTINSRNVSLSRVPNRESTISAIPKHMKSTSSRFSFDMIGAAKQEKLLEERHRQRELEKKTTDVVVDHQRDSRFDDFDDEGFDYDAMMEDDGLEERIPGVNADAEDDEPYEEEQYGEQYEEKYEEQHEECHEERHEVEMDPDDDQENFAGFVFERSNPQSSLTSPLTPGMLPTPRDANGKVIGFAMTKDTTPDLAPSASPLFLSSQDLHSKLDKAISGLGIQGLDIEARGDDGAAAPQPGQQLQTVDALRAATKYDDDLYFDEGLAGELTLEYDGTAFDESIFDMNDTDAYGRPIPGAFAQGQSLRAAQAEAAKRESETTSRLSAQSAVSPSTAHTSLSVGLQPLAPPPRLEDQEEDPGPAQHGIEQPKPVIPVTGQDMAYQAALAEAAQKAAASGKFRRGSSPTPAADVLVTSPTDSSESHSHPENPLDGYEDDDFSPNLDDFDFDDEAIIAEANASALANDLDGFYGQEFGFYLAPINQSQNNHAHLPPSSSSSATSSPPKSLSAENLYQYANGGYFGPAGSLNRSTSGRIVCREPNLTPITERSEYSNRNSVMSLALPSGVVGSGGGSAGPIQSPGLAQLAMMADDDNLSLSALLRLRSKAWGGSQASLVSSREGSPMSDRGAGLPGEGGSSPLGSGLQGVGSGLGHMRKNSSFSLWSNSDTASCSGSPTLTMSIPPPLPSSPPPQIPAIPLGVIGGPSPLFSPPGQAHRAPSPTAPGGSCPPVLEAEETTSAEYVSPTATGQTSLAGSGLWMKTGPVSGEREAAMSPTSPAVTSPQVQQVRASGMGHRHKGSADSISYTKEEESGSGETRWVMERRRTAETGEVEILEREVVEGGRI</sequence>
<proteinExistence type="predicted"/>
<feature type="region of interest" description="Disordered" evidence="1">
    <location>
        <begin position="808"/>
        <end position="855"/>
    </location>
</feature>
<feature type="compositionally biased region" description="Polar residues" evidence="1">
    <location>
        <begin position="732"/>
        <end position="752"/>
    </location>
</feature>
<feature type="compositionally biased region" description="Low complexity" evidence="1">
    <location>
        <begin position="285"/>
        <end position="302"/>
    </location>
</feature>
<evidence type="ECO:0000256" key="1">
    <source>
        <dbReference type="SAM" id="MobiDB-lite"/>
    </source>
</evidence>
<dbReference type="AlphaFoldDB" id="A0AAJ0FM38"/>
<name>A0AAJ0FM38_9PEZI</name>
<dbReference type="GeneID" id="85309741"/>
<feature type="compositionally biased region" description="Polar residues" evidence="1">
    <location>
        <begin position="14"/>
        <end position="30"/>
    </location>
</feature>
<feature type="compositionally biased region" description="Gly residues" evidence="1">
    <location>
        <begin position="1039"/>
        <end position="1049"/>
    </location>
</feature>
<feature type="compositionally biased region" description="Polar residues" evidence="1">
    <location>
        <begin position="409"/>
        <end position="433"/>
    </location>
</feature>
<evidence type="ECO:0008006" key="4">
    <source>
        <dbReference type="Google" id="ProtNLM"/>
    </source>
</evidence>
<feature type="compositionally biased region" description="Basic residues" evidence="1">
    <location>
        <begin position="1"/>
        <end position="11"/>
    </location>
</feature>
<evidence type="ECO:0000313" key="2">
    <source>
        <dbReference type="EMBL" id="KAK1772842.1"/>
    </source>
</evidence>
<feature type="compositionally biased region" description="Basic and acidic residues" evidence="1">
    <location>
        <begin position="260"/>
        <end position="271"/>
    </location>
</feature>
<feature type="compositionally biased region" description="Acidic residues" evidence="1">
    <location>
        <begin position="843"/>
        <end position="855"/>
    </location>
</feature>
<dbReference type="EMBL" id="MU838997">
    <property type="protein sequence ID" value="KAK1772842.1"/>
    <property type="molecule type" value="Genomic_DNA"/>
</dbReference>
<feature type="compositionally biased region" description="Polar residues" evidence="1">
    <location>
        <begin position="1147"/>
        <end position="1162"/>
    </location>
</feature>
<feature type="compositionally biased region" description="Low complexity" evidence="1">
    <location>
        <begin position="902"/>
        <end position="916"/>
    </location>
</feature>
<evidence type="ECO:0000313" key="3">
    <source>
        <dbReference type="Proteomes" id="UP001244011"/>
    </source>
</evidence>
<feature type="region of interest" description="Disordered" evidence="1">
    <location>
        <begin position="1021"/>
        <end position="1049"/>
    </location>
</feature>
<feature type="compositionally biased region" description="Polar residues" evidence="1">
    <location>
        <begin position="1182"/>
        <end position="1197"/>
    </location>
</feature>
<feature type="compositionally biased region" description="Low complexity" evidence="1">
    <location>
        <begin position="381"/>
        <end position="403"/>
    </location>
</feature>
<accession>A0AAJ0FM38</accession>